<reference evidence="1 2" key="1">
    <citation type="submission" date="2016-11" db="EMBL/GenBank/DDBJ databases">
        <authorList>
            <person name="Jaros S."/>
            <person name="Januszkiewicz K."/>
            <person name="Wedrychowicz H."/>
        </authorList>
    </citation>
    <scope>NUCLEOTIDE SEQUENCE [LARGE SCALE GENOMIC DNA]</scope>
    <source>
        <strain evidence="1 2">DSM 22153</strain>
    </source>
</reference>
<dbReference type="InterPro" id="IPR021445">
    <property type="entry name" value="DUF3095"/>
</dbReference>
<dbReference type="Proteomes" id="UP000186002">
    <property type="component" value="Unassembled WGS sequence"/>
</dbReference>
<dbReference type="Pfam" id="PF11294">
    <property type="entry name" value="DUF3095"/>
    <property type="match status" value="1"/>
</dbReference>
<protein>
    <recommendedName>
        <fullName evidence="3">DUF3095 domain-containing protein</fullName>
    </recommendedName>
</protein>
<dbReference type="EMBL" id="FRBW01000001">
    <property type="protein sequence ID" value="SHL50326.1"/>
    <property type="molecule type" value="Genomic_DNA"/>
</dbReference>
<keyword evidence="2" id="KW-1185">Reference proteome</keyword>
<dbReference type="OrthoDB" id="5342145at2"/>
<evidence type="ECO:0000313" key="2">
    <source>
        <dbReference type="Proteomes" id="UP000186002"/>
    </source>
</evidence>
<evidence type="ECO:0008006" key="3">
    <source>
        <dbReference type="Google" id="ProtNLM"/>
    </source>
</evidence>
<sequence>MSAAEDFFYRDLPAFADFNTVGDTASYRPVPGDWVVLASDIVRSRDAIAAGRYKDVNMIAAAVISAVLNRVGRDKVPFVFGGDGAFLLVAASDEEAGREALAGIARLAHEESALDLRIAAIPVAHLRAQGADILLRKYELGPDTYLAMAIGDGLELADRILKDPEEVKPFAVRIESPPRPNLDGLSCRWEPLPSERGRIASLIIKPRRIGAGLVPLAEIQEGIRDIVGRDPFGETVDANHVTPSRLRFKFPPPGLSLEAGYAGANWSRSLQWLKGALQSLAFVISYRTGWTIGPLNRDRYLKEISRQTDHRKLDDSLRLVLDVTLEQLESLKAYLETAFRNGRLVFGLHEADSALMTCFVSDLGASHHVHFIDGADGGLSMAATDFKQRLASLSMGV</sequence>
<dbReference type="RefSeq" id="WP_073008947.1">
    <property type="nucleotide sequence ID" value="NZ_FRBW01000001.1"/>
</dbReference>
<dbReference type="AlphaFoldDB" id="A0A1M7B606"/>
<organism evidence="1 2">
    <name type="scientific">Roseibium suaedae</name>
    <dbReference type="NCBI Taxonomy" id="735517"/>
    <lineage>
        <taxon>Bacteria</taxon>
        <taxon>Pseudomonadati</taxon>
        <taxon>Pseudomonadota</taxon>
        <taxon>Alphaproteobacteria</taxon>
        <taxon>Hyphomicrobiales</taxon>
        <taxon>Stappiaceae</taxon>
        <taxon>Roseibium</taxon>
    </lineage>
</organism>
<evidence type="ECO:0000313" key="1">
    <source>
        <dbReference type="EMBL" id="SHL50326.1"/>
    </source>
</evidence>
<name>A0A1M7B606_9HYPH</name>
<accession>A0A1M7B606</accession>
<proteinExistence type="predicted"/>
<dbReference type="STRING" id="735517.SAMN05444272_0737"/>
<gene>
    <name evidence="1" type="ORF">SAMN05444272_0737</name>
</gene>